<evidence type="ECO:0000259" key="2">
    <source>
        <dbReference type="PROSITE" id="PS51782"/>
    </source>
</evidence>
<dbReference type="OrthoDB" id="9765158at2"/>
<evidence type="ECO:0000313" key="3">
    <source>
        <dbReference type="EMBL" id="SEI47525.1"/>
    </source>
</evidence>
<evidence type="ECO:0000256" key="1">
    <source>
        <dbReference type="SAM" id="SignalP"/>
    </source>
</evidence>
<dbReference type="InterPro" id="IPR052196">
    <property type="entry name" value="Bact_Kbp"/>
</dbReference>
<keyword evidence="1" id="KW-0732">Signal</keyword>
<proteinExistence type="predicted"/>
<keyword evidence="4" id="KW-1185">Reference proteome</keyword>
<evidence type="ECO:0000313" key="4">
    <source>
        <dbReference type="Proteomes" id="UP000242999"/>
    </source>
</evidence>
<dbReference type="Gene3D" id="3.10.350.10">
    <property type="entry name" value="LysM domain"/>
    <property type="match status" value="1"/>
</dbReference>
<dbReference type="SMART" id="SM00257">
    <property type="entry name" value="LysM"/>
    <property type="match status" value="1"/>
</dbReference>
<dbReference type="InterPro" id="IPR018392">
    <property type="entry name" value="LysM"/>
</dbReference>
<dbReference type="PROSITE" id="PS51257">
    <property type="entry name" value="PROKAR_LIPOPROTEIN"/>
    <property type="match status" value="1"/>
</dbReference>
<name>A0A1H6R7B2_9GAMM</name>
<dbReference type="Pfam" id="PF01476">
    <property type="entry name" value="LysM"/>
    <property type="match status" value="1"/>
</dbReference>
<feature type="signal peptide" evidence="1">
    <location>
        <begin position="1"/>
        <end position="22"/>
    </location>
</feature>
<dbReference type="Proteomes" id="UP000242999">
    <property type="component" value="Unassembled WGS sequence"/>
</dbReference>
<protein>
    <submittedName>
        <fullName evidence="3">LysM domain-containing protein</fullName>
    </submittedName>
</protein>
<dbReference type="PANTHER" id="PTHR34700">
    <property type="entry name" value="POTASSIUM BINDING PROTEIN KBP"/>
    <property type="match status" value="1"/>
</dbReference>
<dbReference type="STRING" id="64971.SAMN05421831_102231"/>
<dbReference type="InterPro" id="IPR036779">
    <property type="entry name" value="LysM_dom_sf"/>
</dbReference>
<sequence length="381" mass="41731">MLLLKNQPLLAGMLALSLSACATSPDSVNKIPEMPVVTKVPTGTPEEQLTQALQETAPEIYQVRRGDTLWDIAARYLKDPWLWPQLWQANPQLANPHLIYPGDILHLIRVEGVPQVVRASQNGAAQASASRAGQKEVVRLSPEIREIPLEEAIPTIPLRVIGGFLSQSRVIDASRLKQAAYVVGVEENKVVAGAGDAIFVRGDLDVQQKNYGIYRHEIVYRDLKTQEILGHEASYLGRAQLETYAQPLSTLRLNRSRLEVRASDVVLPGDEQDVLSSFTPKAPTQEVTGQIIHVLDGVSQIGRHSVVVIDKGKSSQLETGDTLLILQNIGKAKDPKTGELLALPPSRAGVLMVFRVFEQVSYAIVMQATRPLDVGDYIASP</sequence>
<dbReference type="PANTHER" id="PTHR34700:SF4">
    <property type="entry name" value="PHAGE-LIKE ELEMENT PBSX PROTEIN XKDP"/>
    <property type="match status" value="1"/>
</dbReference>
<dbReference type="PROSITE" id="PS51782">
    <property type="entry name" value="LYSM"/>
    <property type="match status" value="1"/>
</dbReference>
<feature type="chain" id="PRO_5017197651" evidence="1">
    <location>
        <begin position="23"/>
        <end position="381"/>
    </location>
</feature>
<dbReference type="AlphaFoldDB" id="A0A1H6R7B2"/>
<gene>
    <name evidence="3" type="ORF">SAMN05421831_102231</name>
</gene>
<dbReference type="SUPFAM" id="SSF54106">
    <property type="entry name" value="LysM domain"/>
    <property type="match status" value="1"/>
</dbReference>
<feature type="domain" description="LysM" evidence="2">
    <location>
        <begin position="59"/>
        <end position="107"/>
    </location>
</feature>
<organism evidence="3 4">
    <name type="scientific">Allopseudospirillum japonicum</name>
    <dbReference type="NCBI Taxonomy" id="64971"/>
    <lineage>
        <taxon>Bacteria</taxon>
        <taxon>Pseudomonadati</taxon>
        <taxon>Pseudomonadota</taxon>
        <taxon>Gammaproteobacteria</taxon>
        <taxon>Oceanospirillales</taxon>
        <taxon>Oceanospirillaceae</taxon>
        <taxon>Allopseudospirillum</taxon>
    </lineage>
</organism>
<dbReference type="EMBL" id="FNYH01000002">
    <property type="protein sequence ID" value="SEI47525.1"/>
    <property type="molecule type" value="Genomic_DNA"/>
</dbReference>
<reference evidence="4" key="1">
    <citation type="submission" date="2016-10" db="EMBL/GenBank/DDBJ databases">
        <authorList>
            <person name="Varghese N."/>
            <person name="Submissions S."/>
        </authorList>
    </citation>
    <scope>NUCLEOTIDE SEQUENCE [LARGE SCALE GENOMIC DNA]</scope>
    <source>
        <strain evidence="4">DSM 7165</strain>
    </source>
</reference>
<dbReference type="CDD" id="cd00118">
    <property type="entry name" value="LysM"/>
    <property type="match status" value="1"/>
</dbReference>
<dbReference type="RefSeq" id="WP_093308570.1">
    <property type="nucleotide sequence ID" value="NZ_FNYH01000002.1"/>
</dbReference>
<accession>A0A1H6R7B2</accession>